<comment type="caution">
    <text evidence="18">The sequence shown here is derived from an EMBL/GenBank/DDBJ whole genome shotgun (WGS) entry which is preliminary data.</text>
</comment>
<dbReference type="GO" id="GO:0046872">
    <property type="term" value="F:metal ion binding"/>
    <property type="evidence" value="ECO:0007669"/>
    <property type="project" value="UniProtKB-KW"/>
</dbReference>
<dbReference type="GO" id="GO:0016787">
    <property type="term" value="F:hydrolase activity"/>
    <property type="evidence" value="ECO:0007669"/>
    <property type="project" value="UniProtKB-KW"/>
</dbReference>
<evidence type="ECO:0000256" key="16">
    <source>
        <dbReference type="SAM" id="SignalP"/>
    </source>
</evidence>
<dbReference type="InterPro" id="IPR049892">
    <property type="entry name" value="AA9"/>
</dbReference>
<evidence type="ECO:0000256" key="12">
    <source>
        <dbReference type="ARBA" id="ARBA00023326"/>
    </source>
</evidence>
<evidence type="ECO:0000256" key="10">
    <source>
        <dbReference type="ARBA" id="ARBA00023157"/>
    </source>
</evidence>
<evidence type="ECO:0000313" key="19">
    <source>
        <dbReference type="Proteomes" id="UP001285441"/>
    </source>
</evidence>
<keyword evidence="10" id="KW-1015">Disulfide bond</keyword>
<keyword evidence="19" id="KW-1185">Reference proteome</keyword>
<keyword evidence="5 16" id="KW-0732">Signal</keyword>
<feature type="domain" description="Auxiliary Activity family 9 catalytic" evidence="17">
    <location>
        <begin position="21"/>
        <end position="210"/>
    </location>
</feature>
<comment type="catalytic activity">
    <reaction evidence="14">
        <text>[(1-&gt;4)-beta-D-glucosyl]n+m + reduced acceptor + O2 = 4-dehydro-beta-D-glucosyl-[(1-&gt;4)-beta-D-glucosyl]n-1 + [(1-&gt;4)-beta-D-glucosyl]m + acceptor + H2O.</text>
        <dbReference type="EC" id="1.14.99.56"/>
    </reaction>
</comment>
<keyword evidence="8" id="KW-0186">Copper</keyword>
<dbReference type="Pfam" id="PF03443">
    <property type="entry name" value="AA9"/>
    <property type="match status" value="1"/>
</dbReference>
<dbReference type="Proteomes" id="UP001285441">
    <property type="component" value="Unassembled WGS sequence"/>
</dbReference>
<evidence type="ECO:0000256" key="7">
    <source>
        <dbReference type="ARBA" id="ARBA00023002"/>
    </source>
</evidence>
<keyword evidence="11" id="KW-0119">Carbohydrate metabolism</keyword>
<protein>
    <recommendedName>
        <fullName evidence="15">lytic cellulose monooxygenase (C4-dehydrogenating)</fullName>
        <ecNumber evidence="15">1.14.99.56</ecNumber>
    </recommendedName>
</protein>
<keyword evidence="6" id="KW-0136">Cellulose degradation</keyword>
<dbReference type="PANTHER" id="PTHR33353">
    <property type="entry name" value="PUTATIVE (AFU_ORTHOLOGUE AFUA_1G12560)-RELATED"/>
    <property type="match status" value="1"/>
</dbReference>
<reference evidence="18" key="1">
    <citation type="journal article" date="2023" name="Mol. Phylogenet. Evol.">
        <title>Genome-scale phylogeny and comparative genomics of the fungal order Sordariales.</title>
        <authorList>
            <person name="Hensen N."/>
            <person name="Bonometti L."/>
            <person name="Westerberg I."/>
            <person name="Brannstrom I.O."/>
            <person name="Guillou S."/>
            <person name="Cros-Aarteil S."/>
            <person name="Calhoun S."/>
            <person name="Haridas S."/>
            <person name="Kuo A."/>
            <person name="Mondo S."/>
            <person name="Pangilinan J."/>
            <person name="Riley R."/>
            <person name="LaButti K."/>
            <person name="Andreopoulos B."/>
            <person name="Lipzen A."/>
            <person name="Chen C."/>
            <person name="Yan M."/>
            <person name="Daum C."/>
            <person name="Ng V."/>
            <person name="Clum A."/>
            <person name="Steindorff A."/>
            <person name="Ohm R.A."/>
            <person name="Martin F."/>
            <person name="Silar P."/>
            <person name="Natvig D.O."/>
            <person name="Lalanne C."/>
            <person name="Gautier V."/>
            <person name="Ament-Velasquez S.L."/>
            <person name="Kruys A."/>
            <person name="Hutchinson M.I."/>
            <person name="Powell A.J."/>
            <person name="Barry K."/>
            <person name="Miller A.N."/>
            <person name="Grigoriev I.V."/>
            <person name="Debuchy R."/>
            <person name="Gladieux P."/>
            <person name="Hiltunen Thoren M."/>
            <person name="Johannesson H."/>
        </authorList>
    </citation>
    <scope>NUCLEOTIDE SEQUENCE</scope>
    <source>
        <strain evidence="18">CBS 232.78</strain>
    </source>
</reference>
<keyword evidence="9" id="KW-0503">Monooxygenase</keyword>
<evidence type="ECO:0000259" key="17">
    <source>
        <dbReference type="Pfam" id="PF03443"/>
    </source>
</evidence>
<evidence type="ECO:0000256" key="11">
    <source>
        <dbReference type="ARBA" id="ARBA00023277"/>
    </source>
</evidence>
<gene>
    <name evidence="18" type="ORF">B0H63DRAFT_476645</name>
</gene>
<evidence type="ECO:0000256" key="13">
    <source>
        <dbReference type="ARBA" id="ARBA00044502"/>
    </source>
</evidence>
<evidence type="ECO:0000256" key="5">
    <source>
        <dbReference type="ARBA" id="ARBA00022729"/>
    </source>
</evidence>
<dbReference type="GO" id="GO:0004497">
    <property type="term" value="F:monooxygenase activity"/>
    <property type="evidence" value="ECO:0007669"/>
    <property type="project" value="UniProtKB-KW"/>
</dbReference>
<evidence type="ECO:0000256" key="3">
    <source>
        <dbReference type="ARBA" id="ARBA00022525"/>
    </source>
</evidence>
<name>A0AAE0NI00_9PEZI</name>
<proteinExistence type="inferred from homology"/>
<evidence type="ECO:0000256" key="2">
    <source>
        <dbReference type="ARBA" id="ARBA00004613"/>
    </source>
</evidence>
<dbReference type="GO" id="GO:0030245">
    <property type="term" value="P:cellulose catabolic process"/>
    <property type="evidence" value="ECO:0007669"/>
    <property type="project" value="UniProtKB-KW"/>
</dbReference>
<evidence type="ECO:0000256" key="1">
    <source>
        <dbReference type="ARBA" id="ARBA00001973"/>
    </source>
</evidence>
<organism evidence="18 19">
    <name type="scientific">Podospora didyma</name>
    <dbReference type="NCBI Taxonomy" id="330526"/>
    <lineage>
        <taxon>Eukaryota</taxon>
        <taxon>Fungi</taxon>
        <taxon>Dikarya</taxon>
        <taxon>Ascomycota</taxon>
        <taxon>Pezizomycotina</taxon>
        <taxon>Sordariomycetes</taxon>
        <taxon>Sordariomycetidae</taxon>
        <taxon>Sordariales</taxon>
        <taxon>Podosporaceae</taxon>
        <taxon>Podospora</taxon>
    </lineage>
</organism>
<keyword evidence="4" id="KW-0479">Metal-binding</keyword>
<evidence type="ECO:0000256" key="9">
    <source>
        <dbReference type="ARBA" id="ARBA00023033"/>
    </source>
</evidence>
<dbReference type="PANTHER" id="PTHR33353:SF11">
    <property type="entry name" value="GLYCOSYLHYDROLASE FAMILY 61-7 PROTEIN"/>
    <property type="match status" value="1"/>
</dbReference>
<comment type="similarity">
    <text evidence="13">Belongs to the polysaccharide monooxygenase AA9 family.</text>
</comment>
<sequence>MKFNVFSLLAASLAVDSVAGHYIFQQFTAGGTKFPTWKYIRRNTNPSWLQNGPVTDLASKDLRCNVGGLVSNGTETITMKAGDDFTFSLDTAVYHIGPTSVYMSKAPGAATDYDGSGPWFKIYDWGPSGSSWTLKAAYTSTIPKCIPAGEYLLRIQQLGIHNPGAPPQFYISCAQVKVTGGGSTTPSPTVSIPGAFKANDPGYTANVYNGGSGSYVVPGPKVFTC</sequence>
<keyword evidence="7" id="KW-0560">Oxidoreductase</keyword>
<evidence type="ECO:0000256" key="14">
    <source>
        <dbReference type="ARBA" id="ARBA00045077"/>
    </source>
</evidence>
<keyword evidence="3" id="KW-0964">Secreted</keyword>
<dbReference type="CDD" id="cd21175">
    <property type="entry name" value="LPMO_AA9"/>
    <property type="match status" value="1"/>
</dbReference>
<dbReference type="Gene3D" id="2.70.50.70">
    <property type="match status" value="1"/>
</dbReference>
<dbReference type="AlphaFoldDB" id="A0AAE0NI00"/>
<dbReference type="GO" id="GO:0005576">
    <property type="term" value="C:extracellular region"/>
    <property type="evidence" value="ECO:0007669"/>
    <property type="project" value="UniProtKB-SubCell"/>
</dbReference>
<accession>A0AAE0NI00</accession>
<evidence type="ECO:0000256" key="8">
    <source>
        <dbReference type="ARBA" id="ARBA00023008"/>
    </source>
</evidence>
<reference evidence="18" key="2">
    <citation type="submission" date="2023-06" db="EMBL/GenBank/DDBJ databases">
        <authorList>
            <consortium name="Lawrence Berkeley National Laboratory"/>
            <person name="Haridas S."/>
            <person name="Hensen N."/>
            <person name="Bonometti L."/>
            <person name="Westerberg I."/>
            <person name="Brannstrom I.O."/>
            <person name="Guillou S."/>
            <person name="Cros-Aarteil S."/>
            <person name="Calhoun S."/>
            <person name="Kuo A."/>
            <person name="Mondo S."/>
            <person name="Pangilinan J."/>
            <person name="Riley R."/>
            <person name="LaButti K."/>
            <person name="Andreopoulos B."/>
            <person name="Lipzen A."/>
            <person name="Chen C."/>
            <person name="Yanf M."/>
            <person name="Daum C."/>
            <person name="Ng V."/>
            <person name="Clum A."/>
            <person name="Steindorff A."/>
            <person name="Ohm R."/>
            <person name="Martin F."/>
            <person name="Silar P."/>
            <person name="Natvig D."/>
            <person name="Lalanne C."/>
            <person name="Gautier V."/>
            <person name="Ament-velasquez S.L."/>
            <person name="Kruys A."/>
            <person name="Hutchinson M.I."/>
            <person name="Powell A.J."/>
            <person name="Barry K."/>
            <person name="Miller A.N."/>
            <person name="Grigoriev I.V."/>
            <person name="Debuchy R."/>
            <person name="Gladieux P."/>
            <person name="Thoren M.H."/>
            <person name="Johannesson H."/>
        </authorList>
    </citation>
    <scope>NUCLEOTIDE SEQUENCE</scope>
    <source>
        <strain evidence="18">CBS 232.78</strain>
    </source>
</reference>
<comment type="subcellular location">
    <subcellularLocation>
        <location evidence="2">Secreted</location>
    </subcellularLocation>
</comment>
<dbReference type="EC" id="1.14.99.56" evidence="15"/>
<dbReference type="EMBL" id="JAULSW010000005">
    <property type="protein sequence ID" value="KAK3381810.1"/>
    <property type="molecule type" value="Genomic_DNA"/>
</dbReference>
<evidence type="ECO:0000313" key="18">
    <source>
        <dbReference type="EMBL" id="KAK3381810.1"/>
    </source>
</evidence>
<keyword evidence="12" id="KW-0624">Polysaccharide degradation</keyword>
<keyword evidence="18" id="KW-0378">Hydrolase</keyword>
<dbReference type="InterPro" id="IPR005103">
    <property type="entry name" value="AA9_LPMO"/>
</dbReference>
<comment type="cofactor">
    <cofactor evidence="1">
        <name>Cu(2+)</name>
        <dbReference type="ChEBI" id="CHEBI:29036"/>
    </cofactor>
</comment>
<evidence type="ECO:0000256" key="4">
    <source>
        <dbReference type="ARBA" id="ARBA00022723"/>
    </source>
</evidence>
<evidence type="ECO:0000256" key="15">
    <source>
        <dbReference type="ARBA" id="ARBA00047174"/>
    </source>
</evidence>
<evidence type="ECO:0000256" key="6">
    <source>
        <dbReference type="ARBA" id="ARBA00023001"/>
    </source>
</evidence>
<feature type="signal peptide" evidence="16">
    <location>
        <begin position="1"/>
        <end position="20"/>
    </location>
</feature>
<feature type="chain" id="PRO_5042171292" description="lytic cellulose monooxygenase (C4-dehydrogenating)" evidence="16">
    <location>
        <begin position="21"/>
        <end position="225"/>
    </location>
</feature>